<gene>
    <name evidence="3" type="ORF">HII31_13236</name>
</gene>
<evidence type="ECO:0000256" key="2">
    <source>
        <dbReference type="SAM" id="Phobius"/>
    </source>
</evidence>
<comment type="caution">
    <text evidence="3">The sequence shown here is derived from an EMBL/GenBank/DDBJ whole genome shotgun (WGS) entry which is preliminary data.</text>
</comment>
<sequence>MGAEWSTIDMVNTSIYALSLLTGFASIAIVFYIAKRIPREAIKALIQALTAALTSNTRATDRLDTHVQQTDDHLQQLDAHLQQQGIELANLTSASALPSRSASLNLDLMPQSDSPLYPNLEADLNSDHYASTVSTNTADTGTATMHSGVDNYDRNASNMV</sequence>
<protein>
    <submittedName>
        <fullName evidence="3">Uncharacterized protein</fullName>
    </submittedName>
</protein>
<accession>A0A8H6R6N7</accession>
<reference evidence="3" key="1">
    <citation type="submission" date="2020-04" db="EMBL/GenBank/DDBJ databases">
        <title>Draft genome resource of the tomato pathogen Pseudocercospora fuligena.</title>
        <authorList>
            <person name="Zaccaron A."/>
        </authorList>
    </citation>
    <scope>NUCLEOTIDE SEQUENCE</scope>
    <source>
        <strain evidence="3">PF001</strain>
    </source>
</reference>
<feature type="region of interest" description="Disordered" evidence="1">
    <location>
        <begin position="135"/>
        <end position="160"/>
    </location>
</feature>
<keyword evidence="2" id="KW-0812">Transmembrane</keyword>
<organism evidence="3 4">
    <name type="scientific">Pseudocercospora fuligena</name>
    <dbReference type="NCBI Taxonomy" id="685502"/>
    <lineage>
        <taxon>Eukaryota</taxon>
        <taxon>Fungi</taxon>
        <taxon>Dikarya</taxon>
        <taxon>Ascomycota</taxon>
        <taxon>Pezizomycotina</taxon>
        <taxon>Dothideomycetes</taxon>
        <taxon>Dothideomycetidae</taxon>
        <taxon>Mycosphaerellales</taxon>
        <taxon>Mycosphaerellaceae</taxon>
        <taxon>Pseudocercospora</taxon>
    </lineage>
</organism>
<keyword evidence="4" id="KW-1185">Reference proteome</keyword>
<name>A0A8H6R6N7_9PEZI</name>
<feature type="transmembrane region" description="Helical" evidence="2">
    <location>
        <begin position="15"/>
        <end position="34"/>
    </location>
</feature>
<dbReference type="AlphaFoldDB" id="A0A8H6R6N7"/>
<dbReference type="Proteomes" id="UP000660729">
    <property type="component" value="Unassembled WGS sequence"/>
</dbReference>
<proteinExistence type="predicted"/>
<evidence type="ECO:0000313" key="4">
    <source>
        <dbReference type="Proteomes" id="UP000660729"/>
    </source>
</evidence>
<evidence type="ECO:0000313" key="3">
    <source>
        <dbReference type="EMBL" id="KAF7185389.1"/>
    </source>
</evidence>
<dbReference type="EMBL" id="JABCIY010000337">
    <property type="protein sequence ID" value="KAF7185389.1"/>
    <property type="molecule type" value="Genomic_DNA"/>
</dbReference>
<feature type="compositionally biased region" description="Polar residues" evidence="1">
    <location>
        <begin position="135"/>
        <end position="145"/>
    </location>
</feature>
<evidence type="ECO:0000256" key="1">
    <source>
        <dbReference type="SAM" id="MobiDB-lite"/>
    </source>
</evidence>
<keyword evidence="2" id="KW-1133">Transmembrane helix</keyword>
<keyword evidence="2" id="KW-0472">Membrane</keyword>